<dbReference type="PANTHER" id="PTHR43582:SF5">
    <property type="entry name" value="ABC TRANSPORTER"/>
    <property type="match status" value="1"/>
</dbReference>
<dbReference type="InterPro" id="IPR005894">
    <property type="entry name" value="DrrA"/>
</dbReference>
<comment type="similarity">
    <text evidence="5">Belongs to the ABC transporter superfamily. Drug exporter-1 (DrugE1) (TC 3.A.1.105) family.</text>
</comment>
<dbReference type="GO" id="GO:0005524">
    <property type="term" value="F:ATP binding"/>
    <property type="evidence" value="ECO:0007669"/>
    <property type="project" value="UniProtKB-KW"/>
</dbReference>
<dbReference type="GO" id="GO:0016887">
    <property type="term" value="F:ATP hydrolysis activity"/>
    <property type="evidence" value="ECO:0007669"/>
    <property type="project" value="InterPro"/>
</dbReference>
<keyword evidence="4 7" id="KW-0067">ATP-binding</keyword>
<evidence type="ECO:0000256" key="4">
    <source>
        <dbReference type="ARBA" id="ARBA00022840"/>
    </source>
</evidence>
<dbReference type="Pfam" id="PF00005">
    <property type="entry name" value="ABC_tran"/>
    <property type="match status" value="1"/>
</dbReference>
<keyword evidence="8" id="KW-1185">Reference proteome</keyword>
<dbReference type="InterPro" id="IPR003439">
    <property type="entry name" value="ABC_transporter-like_ATP-bd"/>
</dbReference>
<dbReference type="Gene3D" id="3.40.50.300">
    <property type="entry name" value="P-loop containing nucleotide triphosphate hydrolases"/>
    <property type="match status" value="1"/>
</dbReference>
<comment type="caution">
    <text evidence="7">The sequence shown here is derived from an EMBL/GenBank/DDBJ whole genome shotgun (WGS) entry which is preliminary data.</text>
</comment>
<dbReference type="GO" id="GO:0043215">
    <property type="term" value="P:daunorubicin transport"/>
    <property type="evidence" value="ECO:0007669"/>
    <property type="project" value="InterPro"/>
</dbReference>
<dbReference type="InterPro" id="IPR017871">
    <property type="entry name" value="ABC_transporter-like_CS"/>
</dbReference>
<dbReference type="Pfam" id="PF13732">
    <property type="entry name" value="DrrA1-3_C"/>
    <property type="match status" value="1"/>
</dbReference>
<reference evidence="8" key="1">
    <citation type="submission" date="2017-07" db="EMBL/GenBank/DDBJ databases">
        <title>Comparative genome mining reveals phylogenetic distribution patterns of secondary metabolites in Amycolatopsis.</title>
        <authorList>
            <person name="Adamek M."/>
            <person name="Alanjary M."/>
            <person name="Sales-Ortells H."/>
            <person name="Goodfellow M."/>
            <person name="Bull A.T."/>
            <person name="Kalinowski J."/>
            <person name="Ziemert N."/>
        </authorList>
    </citation>
    <scope>NUCLEOTIDE SEQUENCE [LARGE SCALE GENOMIC DNA]</scope>
    <source>
        <strain evidence="8">H5</strain>
    </source>
</reference>
<comment type="subcellular location">
    <subcellularLocation>
        <location evidence="1">Cell membrane</location>
        <topology evidence="1">Peripheral membrane protein</topology>
        <orientation evidence="1">Cytoplasmic side</orientation>
    </subcellularLocation>
</comment>
<protein>
    <submittedName>
        <fullName evidence="7">Daunorubicin ABC transporter ATP-binding protein</fullName>
    </submittedName>
</protein>
<evidence type="ECO:0000259" key="6">
    <source>
        <dbReference type="PROSITE" id="PS50893"/>
    </source>
</evidence>
<evidence type="ECO:0000256" key="1">
    <source>
        <dbReference type="ARBA" id="ARBA00004413"/>
    </source>
</evidence>
<keyword evidence="2" id="KW-0813">Transport</keyword>
<dbReference type="PROSITE" id="PS00211">
    <property type="entry name" value="ABC_TRANSPORTER_1"/>
    <property type="match status" value="1"/>
</dbReference>
<dbReference type="GO" id="GO:0005886">
    <property type="term" value="C:plasma membrane"/>
    <property type="evidence" value="ECO:0007669"/>
    <property type="project" value="UniProtKB-SubCell"/>
</dbReference>
<dbReference type="SUPFAM" id="SSF52540">
    <property type="entry name" value="P-loop containing nucleoside triphosphate hydrolases"/>
    <property type="match status" value="1"/>
</dbReference>
<evidence type="ECO:0000256" key="5">
    <source>
        <dbReference type="ARBA" id="ARBA00049985"/>
    </source>
</evidence>
<dbReference type="OrthoDB" id="9804819at2"/>
<dbReference type="SMART" id="SM00382">
    <property type="entry name" value="AAA"/>
    <property type="match status" value="1"/>
</dbReference>
<organism evidence="7 8">
    <name type="scientific">Amycolatopsis vastitatis</name>
    <dbReference type="NCBI Taxonomy" id="1905142"/>
    <lineage>
        <taxon>Bacteria</taxon>
        <taxon>Bacillati</taxon>
        <taxon>Actinomycetota</taxon>
        <taxon>Actinomycetes</taxon>
        <taxon>Pseudonocardiales</taxon>
        <taxon>Pseudonocardiaceae</taxon>
        <taxon>Amycolatopsis</taxon>
    </lineage>
</organism>
<dbReference type="InterPro" id="IPR025302">
    <property type="entry name" value="DrrA1/2-like_C"/>
</dbReference>
<feature type="domain" description="ABC transporter" evidence="6">
    <location>
        <begin position="19"/>
        <end position="250"/>
    </location>
</feature>
<evidence type="ECO:0000256" key="3">
    <source>
        <dbReference type="ARBA" id="ARBA00022741"/>
    </source>
</evidence>
<keyword evidence="3" id="KW-0547">Nucleotide-binding</keyword>
<dbReference type="PROSITE" id="PS50893">
    <property type="entry name" value="ABC_TRANSPORTER_2"/>
    <property type="match status" value="1"/>
</dbReference>
<dbReference type="RefSeq" id="WP_093947776.1">
    <property type="nucleotide sequence ID" value="NZ_NMUL01000010.1"/>
</dbReference>
<dbReference type="Proteomes" id="UP000215199">
    <property type="component" value="Unassembled WGS sequence"/>
</dbReference>
<dbReference type="AlphaFoldDB" id="A0A229TC10"/>
<evidence type="ECO:0000256" key="2">
    <source>
        <dbReference type="ARBA" id="ARBA00022448"/>
    </source>
</evidence>
<evidence type="ECO:0000313" key="8">
    <source>
        <dbReference type="Proteomes" id="UP000215199"/>
    </source>
</evidence>
<dbReference type="InterPro" id="IPR027417">
    <property type="entry name" value="P-loop_NTPase"/>
</dbReference>
<dbReference type="PANTHER" id="PTHR43582">
    <property type="entry name" value="LINEARMYCIN RESISTANCE ATP-BINDING PROTEIN LNRL"/>
    <property type="match status" value="1"/>
</dbReference>
<evidence type="ECO:0000313" key="7">
    <source>
        <dbReference type="EMBL" id="OXM68454.1"/>
    </source>
</evidence>
<dbReference type="EMBL" id="NMUL01000010">
    <property type="protein sequence ID" value="OXM68454.1"/>
    <property type="molecule type" value="Genomic_DNA"/>
</dbReference>
<dbReference type="GO" id="GO:1900753">
    <property type="term" value="P:doxorubicin transport"/>
    <property type="evidence" value="ECO:0007669"/>
    <property type="project" value="InterPro"/>
</dbReference>
<proteinExistence type="inferred from homology"/>
<dbReference type="InterPro" id="IPR003593">
    <property type="entry name" value="AAA+_ATPase"/>
</dbReference>
<name>A0A229TC10_9PSEU</name>
<gene>
    <name evidence="7" type="ORF">CF165_13160</name>
</gene>
<accession>A0A229TC10</accession>
<sequence length="338" mass="36298">MTATSVAPAAAVTGQIPAVQTTGLRKRFGDNWAVDGVDIAVPPGQIYAFLGPNGAGKSTCVRMMCTLLTPTEGTVRVLGHDTVHDQLAVRLRVGVALQATALDDKQTGIELLRLQGRFYGLGKRMIDKRVGELTELIDLGEAVRDRVGTYSGGMRRRLDLAIALIHNPRVLFLDEPTTGMDPASRIKLWAEVNRLNRELGTTIFMTTQYLEEADQLAERVGIINAGKVVAEGSPEELKRSIGQDLVVATTKDAGLAAHALRGLPMAQRVEVNGDEVSVVVEHGPTAISPIAIALAENQVTVANLVLRRPTLDDVFLSLTGQHMSEKTQEDALADAKGK</sequence>
<dbReference type="NCBIfam" id="TIGR01188">
    <property type="entry name" value="drrA"/>
    <property type="match status" value="1"/>
</dbReference>